<evidence type="ECO:0000256" key="1">
    <source>
        <dbReference type="ARBA" id="ARBA00004167"/>
    </source>
</evidence>
<reference evidence="16" key="1">
    <citation type="submission" date="2025-08" db="UniProtKB">
        <authorList>
            <consortium name="RefSeq"/>
        </authorList>
    </citation>
    <scope>IDENTIFICATION</scope>
    <source>
        <strain evidence="16">Quisiro</strain>
        <tissue evidence="16">Liver</tissue>
    </source>
</reference>
<dbReference type="GO" id="GO:0002224">
    <property type="term" value="P:toll-like receptor signaling pathway"/>
    <property type="evidence" value="ECO:0007669"/>
    <property type="project" value="TreeGrafter"/>
</dbReference>
<evidence type="ECO:0000256" key="13">
    <source>
        <dbReference type="SAM" id="Phobius"/>
    </source>
</evidence>
<keyword evidence="10 13" id="KW-0472">Membrane</keyword>
<evidence type="ECO:0000313" key="16">
    <source>
        <dbReference type="RefSeq" id="XP_013881967.1"/>
    </source>
</evidence>
<accession>A0A2I4CPR0</accession>
<dbReference type="PANTHER" id="PTHR24365">
    <property type="entry name" value="TOLL-LIKE RECEPTOR"/>
    <property type="match status" value="1"/>
</dbReference>
<dbReference type="GO" id="GO:0006954">
    <property type="term" value="P:inflammatory response"/>
    <property type="evidence" value="ECO:0007669"/>
    <property type="project" value="UniProtKB-KW"/>
</dbReference>
<keyword evidence="7" id="KW-0677">Repeat</keyword>
<dbReference type="InterPro" id="IPR003591">
    <property type="entry name" value="Leu-rich_rpt_typical-subtyp"/>
</dbReference>
<dbReference type="PANTHER" id="PTHR24365:SF522">
    <property type="entry name" value="LOW QUALITY PROTEIN: TOLL-LIKE RECEPTOR 13-RELATED"/>
    <property type="match status" value="1"/>
</dbReference>
<dbReference type="InterPro" id="IPR001611">
    <property type="entry name" value="Leu-rich_rpt"/>
</dbReference>
<dbReference type="PROSITE" id="PS51450">
    <property type="entry name" value="LRR"/>
    <property type="match status" value="1"/>
</dbReference>
<keyword evidence="8" id="KW-0391">Immunity</keyword>
<dbReference type="SUPFAM" id="SSF52058">
    <property type="entry name" value="L domain-like"/>
    <property type="match status" value="1"/>
</dbReference>
<dbReference type="KEGG" id="alim:106530805"/>
<dbReference type="GeneID" id="106530805"/>
<keyword evidence="15" id="KW-1185">Reference proteome</keyword>
<evidence type="ECO:0000256" key="12">
    <source>
        <dbReference type="ARBA" id="ARBA00023198"/>
    </source>
</evidence>
<dbReference type="Gene3D" id="3.80.10.10">
    <property type="entry name" value="Ribonuclease Inhibitor"/>
    <property type="match status" value="2"/>
</dbReference>
<dbReference type="GO" id="GO:0038023">
    <property type="term" value="F:signaling receptor activity"/>
    <property type="evidence" value="ECO:0007669"/>
    <property type="project" value="TreeGrafter"/>
</dbReference>
<dbReference type="AlphaFoldDB" id="A0A2I4CPR0"/>
<evidence type="ECO:0000256" key="6">
    <source>
        <dbReference type="ARBA" id="ARBA00022729"/>
    </source>
</evidence>
<organism evidence="15 16">
    <name type="scientific">Austrofundulus limnaeus</name>
    <name type="common">Annual killifish</name>
    <dbReference type="NCBI Taxonomy" id="52670"/>
    <lineage>
        <taxon>Eukaryota</taxon>
        <taxon>Metazoa</taxon>
        <taxon>Chordata</taxon>
        <taxon>Craniata</taxon>
        <taxon>Vertebrata</taxon>
        <taxon>Euteleostomi</taxon>
        <taxon>Actinopterygii</taxon>
        <taxon>Neopterygii</taxon>
        <taxon>Teleostei</taxon>
        <taxon>Neoteleostei</taxon>
        <taxon>Acanthomorphata</taxon>
        <taxon>Ovalentaria</taxon>
        <taxon>Atherinomorphae</taxon>
        <taxon>Cyprinodontiformes</taxon>
        <taxon>Rivulidae</taxon>
        <taxon>Austrofundulus</taxon>
    </lineage>
</organism>
<evidence type="ECO:0000256" key="10">
    <source>
        <dbReference type="ARBA" id="ARBA00023136"/>
    </source>
</evidence>
<keyword evidence="12" id="KW-0395">Inflammatory response</keyword>
<comment type="subcellular location">
    <subcellularLocation>
        <location evidence="1">Membrane</location>
        <topology evidence="1">Single-pass membrane protein</topology>
    </subcellularLocation>
</comment>
<comment type="similarity">
    <text evidence="2">Belongs to the Toll-like receptor family.</text>
</comment>
<feature type="non-terminal residue" evidence="16">
    <location>
        <position position="283"/>
    </location>
</feature>
<keyword evidence="4" id="KW-0433">Leucine-rich repeat</keyword>
<dbReference type="OrthoDB" id="1421090at2759"/>
<feature type="domain" description="LRRCT" evidence="14">
    <location>
        <begin position="108"/>
        <end position="159"/>
    </location>
</feature>
<dbReference type="GO" id="GO:0005886">
    <property type="term" value="C:plasma membrane"/>
    <property type="evidence" value="ECO:0007669"/>
    <property type="project" value="TreeGrafter"/>
</dbReference>
<evidence type="ECO:0000256" key="9">
    <source>
        <dbReference type="ARBA" id="ARBA00022989"/>
    </source>
</evidence>
<dbReference type="SMART" id="SM00369">
    <property type="entry name" value="LRR_TYP"/>
    <property type="match status" value="4"/>
</dbReference>
<dbReference type="Pfam" id="PF13855">
    <property type="entry name" value="LRR_8"/>
    <property type="match status" value="2"/>
</dbReference>
<evidence type="ECO:0000256" key="4">
    <source>
        <dbReference type="ARBA" id="ARBA00022614"/>
    </source>
</evidence>
<dbReference type="STRING" id="52670.A0A2I4CPR0"/>
<keyword evidence="6" id="KW-0732">Signal</keyword>
<dbReference type="InParanoid" id="A0A2I4CPR0"/>
<evidence type="ECO:0000256" key="3">
    <source>
        <dbReference type="ARBA" id="ARBA00022588"/>
    </source>
</evidence>
<evidence type="ECO:0000256" key="5">
    <source>
        <dbReference type="ARBA" id="ARBA00022692"/>
    </source>
</evidence>
<protein>
    <submittedName>
        <fullName evidence="16">Toll-like receptor 3</fullName>
    </submittedName>
</protein>
<feature type="transmembrane region" description="Helical" evidence="13">
    <location>
        <begin position="164"/>
        <end position="187"/>
    </location>
</feature>
<keyword evidence="5 13" id="KW-0812">Transmembrane</keyword>
<keyword evidence="3" id="KW-0399">Innate immunity</keyword>
<gene>
    <name evidence="16" type="primary">LOC106530805</name>
</gene>
<dbReference type="Proteomes" id="UP000192220">
    <property type="component" value="Unplaced"/>
</dbReference>
<evidence type="ECO:0000313" key="15">
    <source>
        <dbReference type="Proteomes" id="UP000192220"/>
    </source>
</evidence>
<sequence length="283" mass="32505">MKHWDKFEAVNIYINAPEVDTFRSNPELKSLTLTHNDLSDLQPELFLPIPNLEKLDLSKSELKSLDFLVQANLTALRYLKLTNNEITVINEEVLSSLPSLTYLDMSINTFTCDCSNADFIQWIKNNNQTQVVNAHRYKCFFPMNKRGTLLLDFDIKPCSNDGSFLHFLSSSSLVFLTLLTSFIYHFLRWQLAYTFHLFLAIPKLEILDLSESKLKSLDFLVQANLSALRYLKVTDNGINVVNETVFNSLPSLTYLDLSNNPFTCECSNADFIFWTKGNIQTQV</sequence>
<evidence type="ECO:0000256" key="8">
    <source>
        <dbReference type="ARBA" id="ARBA00022859"/>
    </source>
</evidence>
<evidence type="ECO:0000256" key="2">
    <source>
        <dbReference type="ARBA" id="ARBA00009634"/>
    </source>
</evidence>
<dbReference type="SMART" id="SM00082">
    <property type="entry name" value="LRRCT"/>
    <property type="match status" value="1"/>
</dbReference>
<keyword evidence="11" id="KW-0325">Glycoprotein</keyword>
<dbReference type="GO" id="GO:0045087">
    <property type="term" value="P:innate immune response"/>
    <property type="evidence" value="ECO:0007669"/>
    <property type="project" value="UniProtKB-KW"/>
</dbReference>
<keyword evidence="9 13" id="KW-1133">Transmembrane helix</keyword>
<proteinExistence type="inferred from homology"/>
<evidence type="ECO:0000256" key="7">
    <source>
        <dbReference type="ARBA" id="ARBA00022737"/>
    </source>
</evidence>
<dbReference type="InterPro" id="IPR032675">
    <property type="entry name" value="LRR_dom_sf"/>
</dbReference>
<evidence type="ECO:0000256" key="11">
    <source>
        <dbReference type="ARBA" id="ARBA00023180"/>
    </source>
</evidence>
<dbReference type="InterPro" id="IPR000483">
    <property type="entry name" value="Cys-rich_flank_reg_C"/>
</dbReference>
<dbReference type="RefSeq" id="XP_013881967.1">
    <property type="nucleotide sequence ID" value="XM_014026513.1"/>
</dbReference>
<name>A0A2I4CPR0_AUSLI</name>
<evidence type="ECO:0000259" key="14">
    <source>
        <dbReference type="SMART" id="SM00082"/>
    </source>
</evidence>